<keyword evidence="4" id="KW-0808">Transferase</keyword>
<proteinExistence type="predicted"/>
<evidence type="ECO:0000256" key="1">
    <source>
        <dbReference type="ARBA" id="ARBA00012105"/>
    </source>
</evidence>
<evidence type="ECO:0000259" key="8">
    <source>
        <dbReference type="SMART" id="SM00904"/>
    </source>
</evidence>
<dbReference type="SUPFAM" id="SSF82114">
    <property type="entry name" value="Riboflavin kinase-like"/>
    <property type="match status" value="1"/>
</dbReference>
<evidence type="ECO:0000313" key="9">
    <source>
        <dbReference type="EMBL" id="OGL82839.1"/>
    </source>
</evidence>
<dbReference type="PANTHER" id="PTHR22749">
    <property type="entry name" value="RIBOFLAVIN KINASE/FMN ADENYLYLTRANSFERASE"/>
    <property type="match status" value="1"/>
</dbReference>
<dbReference type="Pfam" id="PF01687">
    <property type="entry name" value="Flavokinase"/>
    <property type="match status" value="1"/>
</dbReference>
<keyword evidence="2" id="KW-0285">Flavoprotein</keyword>
<comment type="caution">
    <text evidence="9">The sequence shown here is derived from an EMBL/GenBank/DDBJ whole genome shotgun (WGS) entry which is preliminary data.</text>
</comment>
<accession>A0A1F7UX47</accession>
<dbReference type="InterPro" id="IPR023465">
    <property type="entry name" value="Riboflavin_kinase_dom_sf"/>
</dbReference>
<dbReference type="EC" id="2.7.1.26" evidence="1"/>
<evidence type="ECO:0000313" key="10">
    <source>
        <dbReference type="Proteomes" id="UP000176846"/>
    </source>
</evidence>
<dbReference type="GO" id="GO:0008531">
    <property type="term" value="F:riboflavin kinase activity"/>
    <property type="evidence" value="ECO:0007669"/>
    <property type="project" value="UniProtKB-EC"/>
</dbReference>
<dbReference type="InterPro" id="IPR015865">
    <property type="entry name" value="Riboflavin_kinase_bac/euk"/>
</dbReference>
<reference evidence="9 10" key="1">
    <citation type="journal article" date="2016" name="Nat. Commun.">
        <title>Thousands of microbial genomes shed light on interconnected biogeochemical processes in an aquifer system.</title>
        <authorList>
            <person name="Anantharaman K."/>
            <person name="Brown C.T."/>
            <person name="Hug L.A."/>
            <person name="Sharon I."/>
            <person name="Castelle C.J."/>
            <person name="Probst A.J."/>
            <person name="Thomas B.C."/>
            <person name="Singh A."/>
            <person name="Wilkins M.J."/>
            <person name="Karaoz U."/>
            <person name="Brodie E.L."/>
            <person name="Williams K.H."/>
            <person name="Hubbard S.S."/>
            <person name="Banfield J.F."/>
        </authorList>
    </citation>
    <scope>NUCLEOTIDE SEQUENCE [LARGE SCALE GENOMIC DNA]</scope>
</reference>
<evidence type="ECO:0000256" key="3">
    <source>
        <dbReference type="ARBA" id="ARBA00022643"/>
    </source>
</evidence>
<dbReference type="EMBL" id="MGEK01000006">
    <property type="protein sequence ID" value="OGL82839.1"/>
    <property type="molecule type" value="Genomic_DNA"/>
</dbReference>
<organism evidence="9 10">
    <name type="scientific">Candidatus Uhrbacteria bacterium RIFCSPLOWO2_01_FULL_47_25</name>
    <dbReference type="NCBI Taxonomy" id="1802402"/>
    <lineage>
        <taxon>Bacteria</taxon>
        <taxon>Candidatus Uhriibacteriota</taxon>
    </lineage>
</organism>
<name>A0A1F7UX47_9BACT</name>
<dbReference type="AlphaFoldDB" id="A0A1F7UX47"/>
<dbReference type="Gene3D" id="2.40.30.30">
    <property type="entry name" value="Riboflavin kinase-like"/>
    <property type="match status" value="1"/>
</dbReference>
<feature type="domain" description="Riboflavin kinase" evidence="8">
    <location>
        <begin position="4"/>
        <end position="130"/>
    </location>
</feature>
<sequence length="136" mass="15703">MDRNKRRSFELRGRVIRGDGLGCALGYPTANLTRHYFHYHHVPDGVYFGFVNFGASRPPTRSLTGLPALAIVGVNKKVEVYILNWHKILYGRYLRMELIKKIRPLRSFTSPGALKSQIKKDIIVARRILSYQKNNF</sequence>
<evidence type="ECO:0000256" key="4">
    <source>
        <dbReference type="ARBA" id="ARBA00022679"/>
    </source>
</evidence>
<dbReference type="SMART" id="SM00904">
    <property type="entry name" value="Flavokinase"/>
    <property type="match status" value="1"/>
</dbReference>
<protein>
    <recommendedName>
        <fullName evidence="1">riboflavin kinase</fullName>
        <ecNumber evidence="1">2.7.1.26</ecNumber>
    </recommendedName>
</protein>
<dbReference type="GO" id="GO:0005524">
    <property type="term" value="F:ATP binding"/>
    <property type="evidence" value="ECO:0007669"/>
    <property type="project" value="UniProtKB-KW"/>
</dbReference>
<evidence type="ECO:0000256" key="2">
    <source>
        <dbReference type="ARBA" id="ARBA00022630"/>
    </source>
</evidence>
<keyword evidence="6" id="KW-0067">ATP-binding</keyword>
<keyword evidence="3" id="KW-0288">FMN</keyword>
<gene>
    <name evidence="9" type="ORF">A2936_04200</name>
</gene>
<dbReference type="GO" id="GO:0009231">
    <property type="term" value="P:riboflavin biosynthetic process"/>
    <property type="evidence" value="ECO:0007669"/>
    <property type="project" value="InterPro"/>
</dbReference>
<evidence type="ECO:0000256" key="5">
    <source>
        <dbReference type="ARBA" id="ARBA00022741"/>
    </source>
</evidence>
<dbReference type="GO" id="GO:0009398">
    <property type="term" value="P:FMN biosynthetic process"/>
    <property type="evidence" value="ECO:0007669"/>
    <property type="project" value="TreeGrafter"/>
</dbReference>
<comment type="catalytic activity">
    <reaction evidence="7">
        <text>riboflavin + ATP = FMN + ADP + H(+)</text>
        <dbReference type="Rhea" id="RHEA:14357"/>
        <dbReference type="ChEBI" id="CHEBI:15378"/>
        <dbReference type="ChEBI" id="CHEBI:30616"/>
        <dbReference type="ChEBI" id="CHEBI:57986"/>
        <dbReference type="ChEBI" id="CHEBI:58210"/>
        <dbReference type="ChEBI" id="CHEBI:456216"/>
        <dbReference type="EC" id="2.7.1.26"/>
    </reaction>
</comment>
<evidence type="ECO:0000256" key="6">
    <source>
        <dbReference type="ARBA" id="ARBA00022840"/>
    </source>
</evidence>
<dbReference type="Proteomes" id="UP000176846">
    <property type="component" value="Unassembled WGS sequence"/>
</dbReference>
<keyword evidence="5" id="KW-0547">Nucleotide-binding</keyword>
<dbReference type="PANTHER" id="PTHR22749:SF6">
    <property type="entry name" value="RIBOFLAVIN KINASE"/>
    <property type="match status" value="1"/>
</dbReference>
<dbReference type="InterPro" id="IPR023468">
    <property type="entry name" value="Riboflavin_kinase"/>
</dbReference>
<evidence type="ECO:0000256" key="7">
    <source>
        <dbReference type="ARBA" id="ARBA00047880"/>
    </source>
</evidence>